<evidence type="ECO:0000256" key="3">
    <source>
        <dbReference type="ARBA" id="ARBA00022670"/>
    </source>
</evidence>
<feature type="transmembrane region" description="Helical" evidence="10">
    <location>
        <begin position="80"/>
        <end position="99"/>
    </location>
</feature>
<accession>A0A2T2X3J2</accession>
<evidence type="ECO:0000313" key="11">
    <source>
        <dbReference type="EMBL" id="PSR29049.1"/>
    </source>
</evidence>
<evidence type="ECO:0000256" key="5">
    <source>
        <dbReference type="ARBA" id="ARBA00022750"/>
    </source>
</evidence>
<keyword evidence="4 10" id="KW-0812">Transmembrane</keyword>
<name>A0A2T2X3J2_SULTH</name>
<dbReference type="PRINTS" id="PR00781">
    <property type="entry name" value="LIPOSIGPTASE"/>
</dbReference>
<evidence type="ECO:0000256" key="4">
    <source>
        <dbReference type="ARBA" id="ARBA00022692"/>
    </source>
</evidence>
<evidence type="ECO:0000256" key="2">
    <source>
        <dbReference type="ARBA" id="ARBA00022475"/>
    </source>
</evidence>
<keyword evidence="7 10" id="KW-1133">Transmembrane helix</keyword>
<keyword evidence="8 10" id="KW-0472">Membrane</keyword>
<dbReference type="Proteomes" id="UP000242705">
    <property type="component" value="Unassembled WGS sequence"/>
</dbReference>
<sequence length="150" mass="17493">MRSVHNVTRWAIISGLVIYGLIMHLAWHYYPRIGQHGVILNHGIAFGLFSRLPQLGMIMATAVVIALLLIMLWRMPSVRLPVSWILAGAIGNWTDRLLWGGVVDYWQLRPYPYIFNLADLVIRFGFIWLVIQVYRQFRTEESLWQSRSKV</sequence>
<protein>
    <submittedName>
        <fullName evidence="11">Uncharacterized protein</fullName>
    </submittedName>
</protein>
<evidence type="ECO:0000256" key="8">
    <source>
        <dbReference type="ARBA" id="ARBA00023136"/>
    </source>
</evidence>
<feature type="transmembrane region" description="Helical" evidence="10">
    <location>
        <begin position="7"/>
        <end position="30"/>
    </location>
</feature>
<dbReference type="GO" id="GO:0006508">
    <property type="term" value="P:proteolysis"/>
    <property type="evidence" value="ECO:0007669"/>
    <property type="project" value="UniProtKB-KW"/>
</dbReference>
<dbReference type="Pfam" id="PF01252">
    <property type="entry name" value="Peptidase_A8"/>
    <property type="match status" value="1"/>
</dbReference>
<feature type="transmembrane region" description="Helical" evidence="10">
    <location>
        <begin position="111"/>
        <end position="131"/>
    </location>
</feature>
<keyword evidence="2" id="KW-1003">Cell membrane</keyword>
<dbReference type="PANTHER" id="PTHR33695:SF1">
    <property type="entry name" value="LIPOPROTEIN SIGNAL PEPTIDASE"/>
    <property type="match status" value="1"/>
</dbReference>
<feature type="transmembrane region" description="Helical" evidence="10">
    <location>
        <begin position="55"/>
        <end position="73"/>
    </location>
</feature>
<dbReference type="GO" id="GO:0016020">
    <property type="term" value="C:membrane"/>
    <property type="evidence" value="ECO:0007669"/>
    <property type="project" value="InterPro"/>
</dbReference>
<keyword evidence="3" id="KW-0645">Protease</keyword>
<dbReference type="InterPro" id="IPR001872">
    <property type="entry name" value="Peptidase_A8"/>
</dbReference>
<evidence type="ECO:0000256" key="6">
    <source>
        <dbReference type="ARBA" id="ARBA00022801"/>
    </source>
</evidence>
<dbReference type="PANTHER" id="PTHR33695">
    <property type="entry name" value="LIPOPROTEIN SIGNAL PEPTIDASE"/>
    <property type="match status" value="1"/>
</dbReference>
<evidence type="ECO:0000256" key="10">
    <source>
        <dbReference type="SAM" id="Phobius"/>
    </source>
</evidence>
<dbReference type="AlphaFoldDB" id="A0A2T2X3J2"/>
<reference evidence="11 12" key="1">
    <citation type="journal article" date="2014" name="BMC Genomics">
        <title>Comparison of environmental and isolate Sulfobacillus genomes reveals diverse carbon, sulfur, nitrogen, and hydrogen metabolisms.</title>
        <authorList>
            <person name="Justice N.B."/>
            <person name="Norman A."/>
            <person name="Brown C.T."/>
            <person name="Singh A."/>
            <person name="Thomas B.C."/>
            <person name="Banfield J.F."/>
        </authorList>
    </citation>
    <scope>NUCLEOTIDE SEQUENCE [LARGE SCALE GENOMIC DNA]</scope>
    <source>
        <strain evidence="11">AMDSBA5</strain>
    </source>
</reference>
<keyword evidence="6" id="KW-0378">Hydrolase</keyword>
<evidence type="ECO:0000256" key="1">
    <source>
        <dbReference type="ARBA" id="ARBA00006139"/>
    </source>
</evidence>
<evidence type="ECO:0000256" key="9">
    <source>
        <dbReference type="RuleBase" id="RU004181"/>
    </source>
</evidence>
<dbReference type="GO" id="GO:0004190">
    <property type="term" value="F:aspartic-type endopeptidase activity"/>
    <property type="evidence" value="ECO:0007669"/>
    <property type="project" value="UniProtKB-KW"/>
</dbReference>
<organism evidence="11 12">
    <name type="scientific">Sulfobacillus thermosulfidooxidans</name>
    <dbReference type="NCBI Taxonomy" id="28034"/>
    <lineage>
        <taxon>Bacteria</taxon>
        <taxon>Bacillati</taxon>
        <taxon>Bacillota</taxon>
        <taxon>Clostridia</taxon>
        <taxon>Eubacteriales</taxon>
        <taxon>Clostridiales Family XVII. Incertae Sedis</taxon>
        <taxon>Sulfobacillus</taxon>
    </lineage>
</organism>
<evidence type="ECO:0000313" key="12">
    <source>
        <dbReference type="Proteomes" id="UP000242705"/>
    </source>
</evidence>
<keyword evidence="5" id="KW-0064">Aspartyl protease</keyword>
<evidence type="ECO:0000256" key="7">
    <source>
        <dbReference type="ARBA" id="ARBA00022989"/>
    </source>
</evidence>
<comment type="caution">
    <text evidence="11">The sequence shown here is derived from an EMBL/GenBank/DDBJ whole genome shotgun (WGS) entry which is preliminary data.</text>
</comment>
<proteinExistence type="inferred from homology"/>
<comment type="similarity">
    <text evidence="1 9">Belongs to the peptidase A8 family.</text>
</comment>
<gene>
    <name evidence="11" type="ORF">C7B47_03620</name>
</gene>
<dbReference type="EMBL" id="PXYX01000004">
    <property type="protein sequence ID" value="PSR29049.1"/>
    <property type="molecule type" value="Genomic_DNA"/>
</dbReference>